<keyword evidence="5" id="KW-1133">Transmembrane helix</keyword>
<organism evidence="7 8">
    <name type="scientific">Marasmius crinis-equi</name>
    <dbReference type="NCBI Taxonomy" id="585013"/>
    <lineage>
        <taxon>Eukaryota</taxon>
        <taxon>Fungi</taxon>
        <taxon>Dikarya</taxon>
        <taxon>Basidiomycota</taxon>
        <taxon>Agaricomycotina</taxon>
        <taxon>Agaricomycetes</taxon>
        <taxon>Agaricomycetidae</taxon>
        <taxon>Agaricales</taxon>
        <taxon>Marasmiineae</taxon>
        <taxon>Marasmiaceae</taxon>
        <taxon>Marasmius</taxon>
    </lineage>
</organism>
<dbReference type="PANTHER" id="PTHR47356">
    <property type="entry name" value="FAD-DEPENDENT MONOOXYGENASE ASQG-RELATED"/>
    <property type="match status" value="1"/>
</dbReference>
<protein>
    <recommendedName>
        <fullName evidence="6">FAD-binding domain-containing protein</fullName>
    </recommendedName>
</protein>
<reference evidence="7 8" key="1">
    <citation type="submission" date="2024-02" db="EMBL/GenBank/DDBJ databases">
        <title>A draft genome for the cacao thread blight pathogen Marasmius crinis-equi.</title>
        <authorList>
            <person name="Cohen S.P."/>
            <person name="Baruah I.K."/>
            <person name="Amoako-Attah I."/>
            <person name="Bukari Y."/>
            <person name="Meinhardt L.W."/>
            <person name="Bailey B.A."/>
        </authorList>
    </citation>
    <scope>NUCLEOTIDE SEQUENCE [LARGE SCALE GENOMIC DNA]</scope>
    <source>
        <strain evidence="7 8">GH-76</strain>
    </source>
</reference>
<keyword evidence="8" id="KW-1185">Reference proteome</keyword>
<gene>
    <name evidence="7" type="ORF">V5O48_008520</name>
</gene>
<evidence type="ECO:0000313" key="7">
    <source>
        <dbReference type="EMBL" id="KAL0573426.1"/>
    </source>
</evidence>
<feature type="transmembrane region" description="Helical" evidence="5">
    <location>
        <begin position="561"/>
        <end position="585"/>
    </location>
</feature>
<evidence type="ECO:0000256" key="4">
    <source>
        <dbReference type="ARBA" id="ARBA00023002"/>
    </source>
</evidence>
<dbReference type="InterPro" id="IPR050562">
    <property type="entry name" value="FAD_mOase_fung"/>
</dbReference>
<evidence type="ECO:0000256" key="2">
    <source>
        <dbReference type="ARBA" id="ARBA00022630"/>
    </source>
</evidence>
<keyword evidence="5" id="KW-0812">Transmembrane</keyword>
<feature type="transmembrane region" description="Helical" evidence="5">
    <location>
        <begin position="452"/>
        <end position="473"/>
    </location>
</feature>
<dbReference type="InterPro" id="IPR036188">
    <property type="entry name" value="FAD/NAD-bd_sf"/>
</dbReference>
<dbReference type="EMBL" id="JBAHYK010000507">
    <property type="protein sequence ID" value="KAL0573426.1"/>
    <property type="molecule type" value="Genomic_DNA"/>
</dbReference>
<comment type="caution">
    <text evidence="7">The sequence shown here is derived from an EMBL/GenBank/DDBJ whole genome shotgun (WGS) entry which is preliminary data.</text>
</comment>
<evidence type="ECO:0000256" key="1">
    <source>
        <dbReference type="ARBA" id="ARBA00007992"/>
    </source>
</evidence>
<accession>A0ABR3FDM6</accession>
<dbReference type="SUPFAM" id="SSF51905">
    <property type="entry name" value="FAD/NAD(P)-binding domain"/>
    <property type="match status" value="1"/>
</dbReference>
<feature type="transmembrane region" description="Helical" evidence="5">
    <location>
        <begin position="799"/>
        <end position="824"/>
    </location>
</feature>
<keyword evidence="4" id="KW-0560">Oxidoreductase</keyword>
<sequence>MSPSDFRVLIVGGSIAGLTLANILERVGIDFLLLESYREWAPDVGASIAMFPYGLRILDQLGCCTPIRDLVEDSFKDPALRNSEGKPLVVLRGASKKLTERLGYGPVFVDRQMVLRILYENIKDKSKCLLNKGVARVEQDEDAGGVRVHIKDGSSYTGTILVGADGVHSTVRREMWRIADTISPGYFPKDRSAVPTEYRCIFGISKPTPGFTPYCADHTMGRLKGNSYLTASGPNDCVYWFLFAKLPKTIYGLYEDLPRFTDDDKEKLAEEHAEDPISETLTFGDLYKNRRIATLTALPEYVMKKWHFGRIVTLGDASHKFNPIDGHGGNSAVESAAVLANELVRLTKSKPAGASFTPSEINTAFTSYQEQRHARAVAMKETSHLHQSLEARDSFQTRLIAKYLFPYVPAESLLASLRAKSLPAARIEALELGPRPHTELWDDELPARPMSLTWGSVSVAVTSGAFLLLATAAKKHMLPAFPDIILPDSSVSLSQTPPTTYTGIDPFDDFLCFIMYIFQFWFGWMDPGHTIQVACLVTLVFPLILIWTVEGHRRGSKGTLISFPGLISMSLHLGGGLSVPIYYLLSVWSIRPSVAGRRVPESVARAVLPASILGYVVPTILMFIPAVQRSPVLPLVTVLYHFGPAIVSMLTTLFVKLREPQKRSCDETVGKNLTSPSTKSASDIDNETACSLSDLPHLRHAYIVTFIFCVSVHFALLFILFVHSSSSPLAPKAISFARLFTFASTHLSANASPETLLAESLFQFAKLDFWYAIVSVLCYSLHSIFAMRRRGLITTKKALQAFMLLVVSQVVVGPSASLAGMWYWGEGVLSLEGVKDAVKHGGEAVTNESNKAGLVDDVSREANAKT</sequence>
<evidence type="ECO:0000256" key="3">
    <source>
        <dbReference type="ARBA" id="ARBA00022827"/>
    </source>
</evidence>
<feature type="transmembrane region" description="Helical" evidence="5">
    <location>
        <begin position="632"/>
        <end position="655"/>
    </location>
</feature>
<dbReference type="Pfam" id="PF01494">
    <property type="entry name" value="FAD_binding_3"/>
    <property type="match status" value="2"/>
</dbReference>
<name>A0ABR3FDM6_9AGAR</name>
<feature type="transmembrane region" description="Helical" evidence="5">
    <location>
        <begin position="606"/>
        <end position="626"/>
    </location>
</feature>
<evidence type="ECO:0000313" key="8">
    <source>
        <dbReference type="Proteomes" id="UP001465976"/>
    </source>
</evidence>
<keyword evidence="5" id="KW-0472">Membrane</keyword>
<feature type="transmembrane region" description="Helical" evidence="5">
    <location>
        <begin position="701"/>
        <end position="722"/>
    </location>
</feature>
<feature type="transmembrane region" description="Helical" evidence="5">
    <location>
        <begin position="531"/>
        <end position="549"/>
    </location>
</feature>
<feature type="domain" description="FAD-binding" evidence="6">
    <location>
        <begin position="6"/>
        <end position="174"/>
    </location>
</feature>
<evidence type="ECO:0000259" key="6">
    <source>
        <dbReference type="Pfam" id="PF01494"/>
    </source>
</evidence>
<keyword evidence="2" id="KW-0285">Flavoprotein</keyword>
<dbReference type="Proteomes" id="UP001465976">
    <property type="component" value="Unassembled WGS sequence"/>
</dbReference>
<comment type="similarity">
    <text evidence="1">Belongs to the paxM FAD-dependent monooxygenase family.</text>
</comment>
<dbReference type="InterPro" id="IPR002938">
    <property type="entry name" value="FAD-bd"/>
</dbReference>
<feature type="domain" description="FAD-binding" evidence="6">
    <location>
        <begin position="293"/>
        <end position="348"/>
    </location>
</feature>
<feature type="transmembrane region" description="Helical" evidence="5">
    <location>
        <begin position="769"/>
        <end position="787"/>
    </location>
</feature>
<dbReference type="Gene3D" id="3.50.50.60">
    <property type="entry name" value="FAD/NAD(P)-binding domain"/>
    <property type="match status" value="1"/>
</dbReference>
<keyword evidence="3" id="KW-0274">FAD</keyword>
<dbReference type="PRINTS" id="PR00420">
    <property type="entry name" value="RNGMNOXGNASE"/>
</dbReference>
<dbReference type="PANTHER" id="PTHR47356:SF2">
    <property type="entry name" value="FAD-BINDING DOMAIN-CONTAINING PROTEIN-RELATED"/>
    <property type="match status" value="1"/>
</dbReference>
<evidence type="ECO:0000256" key="5">
    <source>
        <dbReference type="SAM" id="Phobius"/>
    </source>
</evidence>
<proteinExistence type="inferred from homology"/>